<dbReference type="GO" id="GO:0009244">
    <property type="term" value="P:lipopolysaccharide core region biosynthetic process"/>
    <property type="evidence" value="ECO:0007669"/>
    <property type="project" value="UniProtKB-UniRule"/>
</dbReference>
<comment type="pathway">
    <text evidence="1 10">Bacterial outer membrane biogenesis; LPS core biosynthesis.</text>
</comment>
<evidence type="ECO:0000256" key="8">
    <source>
        <dbReference type="PIRSR" id="PIRSR639901-1"/>
    </source>
</evidence>
<keyword evidence="10" id="KW-1003">Cell membrane</keyword>
<sequence>MFLKRLIYSSFLLVLSPLLILLLWRQKKRAGVGADSEKWQRLGLQLNPVLANGWLIHCASVGEVVAVSGLVNHILQQQPALPLTITTASATGAARVRQLFGERVVHQYLPFDFAVCIRRLLLYVGPSKVIIVEAELWPNMLFSCQELSIPVYVVNGRMTHKTLEKMQRFSWLYQPLCQIFTSVSAQSEQDAINYQKWGVAAEKVSWRGNLKLDIQLTSELEQKQQQLASEFNLHGRTILLAGSTHNPEEQLILDCFQKLKQHIPDLLLILVPRHPQRFKAVEELCQSRFEHVRCYSQGQATQPNTDIFIADGMGLLSALYGCADVVFVGGSLAPKGGHNPLEAAIWAKPVVMGSSQYNNADICHLLTEHQALSTVKSPENLYESCLTLLLNPEESKKRGERAALVVQQNQGAVQNNYEMLTAPHSWD</sequence>
<dbReference type="GO" id="GO:0009245">
    <property type="term" value="P:lipid A biosynthetic process"/>
    <property type="evidence" value="ECO:0007669"/>
    <property type="project" value="TreeGrafter"/>
</dbReference>
<evidence type="ECO:0000256" key="9">
    <source>
        <dbReference type="PIRSR" id="PIRSR639901-2"/>
    </source>
</evidence>
<evidence type="ECO:0000313" key="12">
    <source>
        <dbReference type="EMBL" id="MBC3765902.1"/>
    </source>
</evidence>
<feature type="site" description="Transition state stabilizer" evidence="9">
    <location>
        <position position="133"/>
    </location>
</feature>
<dbReference type="PANTHER" id="PTHR42755:SF1">
    <property type="entry name" value="3-DEOXY-D-MANNO-OCTULOSONIC ACID TRANSFERASE, MITOCHONDRIAL-RELATED"/>
    <property type="match status" value="1"/>
</dbReference>
<gene>
    <name evidence="12" type="ORF">H8B19_08435</name>
</gene>
<comment type="caution">
    <text evidence="12">The sequence shown here is derived from an EMBL/GenBank/DDBJ whole genome shotgun (WGS) entry which is preliminary data.</text>
</comment>
<feature type="active site" description="Proton acceptor" evidence="8">
    <location>
        <position position="63"/>
    </location>
</feature>
<keyword evidence="5 10" id="KW-0808">Transferase</keyword>
<evidence type="ECO:0000256" key="5">
    <source>
        <dbReference type="ARBA" id="ARBA00022679"/>
    </source>
</evidence>
<reference evidence="12" key="1">
    <citation type="journal article" date="2018" name="Int. J. Syst. Evol. Microbiol.">
        <title>Neptunicella marina gen. nov., sp. nov., isolated from surface seawater.</title>
        <authorList>
            <person name="Liu X."/>
            <person name="Lai Q."/>
            <person name="Du Y."/>
            <person name="Zhang X."/>
            <person name="Liu Z."/>
            <person name="Sun F."/>
            <person name="Shao Z."/>
        </authorList>
    </citation>
    <scope>NUCLEOTIDE SEQUENCE</scope>
    <source>
        <strain evidence="12">S27-2</strain>
    </source>
</reference>
<feature type="transmembrane region" description="Helical" evidence="10">
    <location>
        <begin position="6"/>
        <end position="24"/>
    </location>
</feature>
<evidence type="ECO:0000313" key="13">
    <source>
        <dbReference type="Proteomes" id="UP000601768"/>
    </source>
</evidence>
<dbReference type="PANTHER" id="PTHR42755">
    <property type="entry name" value="3-DEOXY-MANNO-OCTULOSONATE CYTIDYLYLTRANSFERASE"/>
    <property type="match status" value="1"/>
</dbReference>
<comment type="catalytic activity">
    <reaction evidence="7 10">
        <text>lipid IVA (E. coli) + CMP-3-deoxy-beta-D-manno-octulosonate = alpha-Kdo-(2-&gt;6)-lipid IVA (E. coli) + CMP + H(+)</text>
        <dbReference type="Rhea" id="RHEA:28066"/>
        <dbReference type="ChEBI" id="CHEBI:15378"/>
        <dbReference type="ChEBI" id="CHEBI:58603"/>
        <dbReference type="ChEBI" id="CHEBI:60364"/>
        <dbReference type="ChEBI" id="CHEBI:60377"/>
        <dbReference type="ChEBI" id="CHEBI:85987"/>
        <dbReference type="EC" id="2.4.99.12"/>
    </reaction>
</comment>
<evidence type="ECO:0000256" key="10">
    <source>
        <dbReference type="RuleBase" id="RU365103"/>
    </source>
</evidence>
<dbReference type="GO" id="GO:0005886">
    <property type="term" value="C:plasma membrane"/>
    <property type="evidence" value="ECO:0007669"/>
    <property type="project" value="UniProtKB-SubCell"/>
</dbReference>
<feature type="domain" description="3-deoxy-D-manno-octulosonic-acid transferase N-terminal" evidence="11">
    <location>
        <begin position="40"/>
        <end position="214"/>
    </location>
</feature>
<keyword evidence="10" id="KW-0812">Transmembrane</keyword>
<dbReference type="SUPFAM" id="SSF53756">
    <property type="entry name" value="UDP-Glycosyltransferase/glycogen phosphorylase"/>
    <property type="match status" value="1"/>
</dbReference>
<dbReference type="FunFam" id="3.40.50.2000:FF:000032">
    <property type="entry name" value="3-deoxy-D-manno-octulosonic acid transferase"/>
    <property type="match status" value="1"/>
</dbReference>
<reference evidence="12" key="2">
    <citation type="submission" date="2020-08" db="EMBL/GenBank/DDBJ databases">
        <authorList>
            <person name="Lai Q."/>
        </authorList>
    </citation>
    <scope>NUCLEOTIDE SEQUENCE</scope>
    <source>
        <strain evidence="12">S27-2</strain>
    </source>
</reference>
<dbReference type="AlphaFoldDB" id="A0A8J6IU04"/>
<evidence type="ECO:0000256" key="6">
    <source>
        <dbReference type="ARBA" id="ARBA00031445"/>
    </source>
</evidence>
<dbReference type="GO" id="GO:0043842">
    <property type="term" value="F:Kdo transferase activity"/>
    <property type="evidence" value="ECO:0007669"/>
    <property type="project" value="UniProtKB-EC"/>
</dbReference>
<dbReference type="Gene3D" id="3.40.50.2000">
    <property type="entry name" value="Glycogen Phosphorylase B"/>
    <property type="match status" value="1"/>
</dbReference>
<dbReference type="Gene3D" id="3.40.50.11720">
    <property type="entry name" value="3-Deoxy-D-manno-octulosonic-acid transferase, N-terminal domain"/>
    <property type="match status" value="1"/>
</dbReference>
<comment type="similarity">
    <text evidence="2">Belongs to the glycosyltransferase group 1 family. Glycosyltransferase 30 subfamily.</text>
</comment>
<keyword evidence="13" id="KW-1185">Reference proteome</keyword>
<proteinExistence type="inferred from homology"/>
<dbReference type="RefSeq" id="WP_186506357.1">
    <property type="nucleotide sequence ID" value="NZ_JACNEP010000005.1"/>
</dbReference>
<feature type="site" description="Transition state stabilizer" evidence="9">
    <location>
        <position position="211"/>
    </location>
</feature>
<evidence type="ECO:0000256" key="1">
    <source>
        <dbReference type="ARBA" id="ARBA00004713"/>
    </source>
</evidence>
<evidence type="ECO:0000256" key="7">
    <source>
        <dbReference type="ARBA" id="ARBA00049183"/>
    </source>
</evidence>
<dbReference type="InterPro" id="IPR038107">
    <property type="entry name" value="Glycos_transf_N_sf"/>
</dbReference>
<evidence type="ECO:0000256" key="3">
    <source>
        <dbReference type="ARBA" id="ARBA00012621"/>
    </source>
</evidence>
<keyword evidence="10" id="KW-1133">Transmembrane helix</keyword>
<evidence type="ECO:0000256" key="4">
    <source>
        <dbReference type="ARBA" id="ARBA00019077"/>
    </source>
</evidence>
<comment type="function">
    <text evidence="10">Involved in lipopolysaccharide (LPS) biosynthesis. Catalyzes the transfer of 3-deoxy-D-manno-octulosonate (Kdo) residue(s) from CMP-Kdo to lipid IV(A), the tetraacyldisaccharide-1,4'-bisphosphate precursor of lipid A.</text>
</comment>
<organism evidence="12 13">
    <name type="scientific">Neptunicella marina</name>
    <dbReference type="NCBI Taxonomy" id="2125989"/>
    <lineage>
        <taxon>Bacteria</taxon>
        <taxon>Pseudomonadati</taxon>
        <taxon>Pseudomonadota</taxon>
        <taxon>Gammaproteobacteria</taxon>
        <taxon>Alteromonadales</taxon>
        <taxon>Alteromonadaceae</taxon>
        <taxon>Neptunicella</taxon>
    </lineage>
</organism>
<dbReference type="EC" id="2.4.99.12" evidence="3 10"/>
<comment type="subcellular location">
    <subcellularLocation>
        <location evidence="10">Cell membrane</location>
    </subcellularLocation>
</comment>
<name>A0A8J6IU04_9ALTE</name>
<dbReference type="Pfam" id="PF04413">
    <property type="entry name" value="Glycos_transf_N"/>
    <property type="match status" value="1"/>
</dbReference>
<protein>
    <recommendedName>
        <fullName evidence="4 10">3-deoxy-D-manno-octulosonic acid transferase</fullName>
        <shortName evidence="10">Kdo transferase</shortName>
        <ecNumber evidence="3 10">2.4.99.12</ecNumber>
    </recommendedName>
    <alternativeName>
        <fullName evidence="6 10">Lipid IV(A) 3-deoxy-D-manno-octulosonic acid transferase</fullName>
    </alternativeName>
</protein>
<evidence type="ECO:0000256" key="2">
    <source>
        <dbReference type="ARBA" id="ARBA00006380"/>
    </source>
</evidence>
<keyword evidence="10" id="KW-0472">Membrane</keyword>
<dbReference type="EMBL" id="JACNEP010000005">
    <property type="protein sequence ID" value="MBC3765902.1"/>
    <property type="molecule type" value="Genomic_DNA"/>
</dbReference>
<evidence type="ECO:0000259" key="11">
    <source>
        <dbReference type="Pfam" id="PF04413"/>
    </source>
</evidence>
<dbReference type="UniPathway" id="UPA00958"/>
<accession>A0A8J6IU04</accession>
<dbReference type="InterPro" id="IPR007507">
    <property type="entry name" value="Glycos_transf_N"/>
</dbReference>
<dbReference type="InterPro" id="IPR039901">
    <property type="entry name" value="Kdotransferase"/>
</dbReference>
<keyword evidence="10" id="KW-0448">Lipopolysaccharide biosynthesis</keyword>
<dbReference type="Proteomes" id="UP000601768">
    <property type="component" value="Unassembled WGS sequence"/>
</dbReference>